<dbReference type="AlphaFoldDB" id="A0A1Z5JN93"/>
<dbReference type="GO" id="GO:0016592">
    <property type="term" value="C:mediator complex"/>
    <property type="evidence" value="ECO:0007669"/>
    <property type="project" value="InterPro"/>
</dbReference>
<comment type="function">
    <text evidence="6">Component of the Mediator complex, a coactivator involved in the regulated transcription of nearly all RNA polymerase II-dependent genes. Mediator functions as a bridge to convey information from gene-specific regulatory proteins to the basal RNA polymerase II transcription machinery. Mediator is recruited to promoters by direct interactions with regulatory proteins and serves as a scaffold for the assembly of a functional preinitiation complex with RNA polymerase II and the general transcription factors.</text>
</comment>
<gene>
    <name evidence="6" type="primary">MED4</name>
    <name evidence="8" type="ORF">FisN_1Hh698</name>
</gene>
<dbReference type="GO" id="GO:0006357">
    <property type="term" value="P:regulation of transcription by RNA polymerase II"/>
    <property type="evidence" value="ECO:0007669"/>
    <property type="project" value="InterPro"/>
</dbReference>
<sequence length="191" mass="21576">MTPDERAVLLQHTKTMMELERSLTATLEKVEPWLPQNSNRQLPNQPRVRPIPTSMEEVERILAVARAWATRTSAPVGWNPAAPVVGFRTPNPLPHQLRGGALAALQLERARQTERLRKRKAEAVEAPVEKMEDEEEERDPKRKEINQSKRDVSVRPLQQPARAPSGAVPNQKQKLEVSMNLSDSSSDDEDD</sequence>
<organism evidence="8 9">
    <name type="scientific">Fistulifera solaris</name>
    <name type="common">Oleaginous diatom</name>
    <dbReference type="NCBI Taxonomy" id="1519565"/>
    <lineage>
        <taxon>Eukaryota</taxon>
        <taxon>Sar</taxon>
        <taxon>Stramenopiles</taxon>
        <taxon>Ochrophyta</taxon>
        <taxon>Bacillariophyta</taxon>
        <taxon>Bacillariophyceae</taxon>
        <taxon>Bacillariophycidae</taxon>
        <taxon>Naviculales</taxon>
        <taxon>Naviculaceae</taxon>
        <taxon>Fistulifera</taxon>
    </lineage>
</organism>
<dbReference type="OrthoDB" id="47661at2759"/>
<comment type="similarity">
    <text evidence="2 6">Belongs to the Mediator complex subunit 4 family.</text>
</comment>
<dbReference type="Proteomes" id="UP000198406">
    <property type="component" value="Unassembled WGS sequence"/>
</dbReference>
<keyword evidence="4 6" id="KW-0804">Transcription</keyword>
<evidence type="ECO:0000256" key="6">
    <source>
        <dbReference type="RuleBase" id="RU364141"/>
    </source>
</evidence>
<comment type="caution">
    <text evidence="8">The sequence shown here is derived from an EMBL/GenBank/DDBJ whole genome shotgun (WGS) entry which is preliminary data.</text>
</comment>
<feature type="compositionally biased region" description="Basic and acidic residues" evidence="7">
    <location>
        <begin position="116"/>
        <end position="130"/>
    </location>
</feature>
<evidence type="ECO:0000256" key="3">
    <source>
        <dbReference type="ARBA" id="ARBA00023015"/>
    </source>
</evidence>
<evidence type="ECO:0000313" key="8">
    <source>
        <dbReference type="EMBL" id="GAX15261.1"/>
    </source>
</evidence>
<dbReference type="GO" id="GO:0003712">
    <property type="term" value="F:transcription coregulator activity"/>
    <property type="evidence" value="ECO:0007669"/>
    <property type="project" value="InterPro"/>
</dbReference>
<proteinExistence type="inferred from homology"/>
<feature type="compositionally biased region" description="Basic and acidic residues" evidence="7">
    <location>
        <begin position="138"/>
        <end position="153"/>
    </location>
</feature>
<reference evidence="8 9" key="1">
    <citation type="journal article" date="2015" name="Plant Cell">
        <title>Oil accumulation by the oleaginous diatom Fistulifera solaris as revealed by the genome and transcriptome.</title>
        <authorList>
            <person name="Tanaka T."/>
            <person name="Maeda Y."/>
            <person name="Veluchamy A."/>
            <person name="Tanaka M."/>
            <person name="Abida H."/>
            <person name="Marechal E."/>
            <person name="Bowler C."/>
            <person name="Muto M."/>
            <person name="Sunaga Y."/>
            <person name="Tanaka M."/>
            <person name="Yoshino T."/>
            <person name="Taniguchi T."/>
            <person name="Fukuda Y."/>
            <person name="Nemoto M."/>
            <person name="Matsumoto M."/>
            <person name="Wong P.S."/>
            <person name="Aburatani S."/>
            <person name="Fujibuchi W."/>
        </authorList>
    </citation>
    <scope>NUCLEOTIDE SEQUENCE [LARGE SCALE GENOMIC DNA]</scope>
    <source>
        <strain evidence="8 9">JPCC DA0580</strain>
    </source>
</reference>
<comment type="subunit">
    <text evidence="6">Component of the Mediator complex.</text>
</comment>
<evidence type="ECO:0000256" key="7">
    <source>
        <dbReference type="SAM" id="MobiDB-lite"/>
    </source>
</evidence>
<evidence type="ECO:0000256" key="1">
    <source>
        <dbReference type="ARBA" id="ARBA00004123"/>
    </source>
</evidence>
<keyword evidence="5 6" id="KW-0539">Nucleus</keyword>
<dbReference type="Pfam" id="PF10018">
    <property type="entry name" value="Med4"/>
    <property type="match status" value="1"/>
</dbReference>
<evidence type="ECO:0000256" key="5">
    <source>
        <dbReference type="ARBA" id="ARBA00023242"/>
    </source>
</evidence>
<keyword evidence="9" id="KW-1185">Reference proteome</keyword>
<dbReference type="InterPro" id="IPR019258">
    <property type="entry name" value="Mediator_Med4"/>
</dbReference>
<comment type="subcellular location">
    <subcellularLocation>
        <location evidence="1 6">Nucleus</location>
    </subcellularLocation>
</comment>
<evidence type="ECO:0000256" key="2">
    <source>
        <dbReference type="ARBA" id="ARBA00009626"/>
    </source>
</evidence>
<dbReference type="InParanoid" id="A0A1Z5JN93"/>
<feature type="region of interest" description="Disordered" evidence="7">
    <location>
        <begin position="116"/>
        <end position="191"/>
    </location>
</feature>
<keyword evidence="3 6" id="KW-0805">Transcription regulation</keyword>
<evidence type="ECO:0000256" key="4">
    <source>
        <dbReference type="ARBA" id="ARBA00023163"/>
    </source>
</evidence>
<protein>
    <recommendedName>
        <fullName evidence="6">Mediator of RNA polymerase II transcription subunit 4</fullName>
    </recommendedName>
    <alternativeName>
        <fullName evidence="6">Mediator complex subunit 4</fullName>
    </alternativeName>
</protein>
<keyword evidence="6" id="KW-0010">Activator</keyword>
<accession>A0A1Z5JN93</accession>
<evidence type="ECO:0000313" key="9">
    <source>
        <dbReference type="Proteomes" id="UP000198406"/>
    </source>
</evidence>
<dbReference type="EMBL" id="BDSP01000089">
    <property type="protein sequence ID" value="GAX15261.1"/>
    <property type="molecule type" value="Genomic_DNA"/>
</dbReference>
<name>A0A1Z5JN93_FISSO</name>